<dbReference type="Pfam" id="PF05343">
    <property type="entry name" value="Peptidase_M42"/>
    <property type="match status" value="1"/>
</dbReference>
<evidence type="ECO:0000256" key="3">
    <source>
        <dbReference type="ARBA" id="ARBA00022670"/>
    </source>
</evidence>
<evidence type="ECO:0000256" key="2">
    <source>
        <dbReference type="ARBA" id="ARBA00022438"/>
    </source>
</evidence>
<name>A0ABQ1GGB2_9SPHN</name>
<evidence type="ECO:0000256" key="7">
    <source>
        <dbReference type="SAM" id="SignalP"/>
    </source>
</evidence>
<dbReference type="EMBL" id="BMDW01000005">
    <property type="protein sequence ID" value="GGA43057.1"/>
    <property type="molecule type" value="Genomic_DNA"/>
</dbReference>
<dbReference type="Gene3D" id="2.40.30.40">
    <property type="entry name" value="Peptidase M42, domain 2"/>
    <property type="match status" value="1"/>
</dbReference>
<evidence type="ECO:0000256" key="4">
    <source>
        <dbReference type="ARBA" id="ARBA00022723"/>
    </source>
</evidence>
<evidence type="ECO:0000256" key="6">
    <source>
        <dbReference type="PIRNR" id="PIRNR001123"/>
    </source>
</evidence>
<keyword evidence="5" id="KW-0378">Hydrolase</keyword>
<accession>A0ABQ1GGB2</accession>
<evidence type="ECO:0000313" key="9">
    <source>
        <dbReference type="Proteomes" id="UP000618591"/>
    </source>
</evidence>
<dbReference type="Gene3D" id="3.40.630.10">
    <property type="entry name" value="Zn peptidases"/>
    <property type="match status" value="1"/>
</dbReference>
<gene>
    <name evidence="8" type="primary">pepA2</name>
    <name evidence="8" type="ORF">GCM10011395_11660</name>
</gene>
<comment type="similarity">
    <text evidence="1 6">Belongs to the peptidase M42 family.</text>
</comment>
<sequence length="381" mass="40258">MRRMSRSLLAIVLAATAMPAFAQDRTERLLGELADAPGPSGFEEAVRAIMVREMKASTDQISYDGMGSVIAAHGSSGPKIMLDAHMDELGGVVRRVTPTGFLSMQMLGGWLDQALPDQRWIIIGSKGPVHAVTGIRDIHVVPTEERGKVFPRDSLYLDVGARSAADVAKLGLSAGDPVVPDAPFVALPGGRYLGKAWDDRVGCAVVLEALRRLAASGHPNRLFVAATVQEEIGLRGARTASDLIKPDIGIAIEGGITGDSPGRNLEETQAALGAGPGIFLYDSSTLPNRKMVALVRDVAAAKRIPLQTDLVQGYGDDSAAIQATAGGVPTVNLVVPARYTHAHNGIIDRADFDGMVDLVVGLIQRLDAKTVAHLRDFAPTN</sequence>
<dbReference type="PIRSF" id="PIRSF001123">
    <property type="entry name" value="PepA_GA"/>
    <property type="match status" value="1"/>
</dbReference>
<protein>
    <submittedName>
        <fullName evidence="8">Peptidase M28</fullName>
    </submittedName>
</protein>
<dbReference type="Proteomes" id="UP000618591">
    <property type="component" value="Unassembled WGS sequence"/>
</dbReference>
<dbReference type="SUPFAM" id="SSF101821">
    <property type="entry name" value="Aminopeptidase/glucanase lid domain"/>
    <property type="match status" value="1"/>
</dbReference>
<keyword evidence="9" id="KW-1185">Reference proteome</keyword>
<feature type="signal peptide" evidence="7">
    <location>
        <begin position="1"/>
        <end position="22"/>
    </location>
</feature>
<dbReference type="InterPro" id="IPR008007">
    <property type="entry name" value="Peptidase_M42"/>
</dbReference>
<dbReference type="PANTHER" id="PTHR32481:SF0">
    <property type="entry name" value="AMINOPEPTIDASE YPDE-RELATED"/>
    <property type="match status" value="1"/>
</dbReference>
<organism evidence="8 9">
    <name type="scientific">Sphingomonas psychrolutea</name>
    <dbReference type="NCBI Taxonomy" id="1259676"/>
    <lineage>
        <taxon>Bacteria</taxon>
        <taxon>Pseudomonadati</taxon>
        <taxon>Pseudomonadota</taxon>
        <taxon>Alphaproteobacteria</taxon>
        <taxon>Sphingomonadales</taxon>
        <taxon>Sphingomonadaceae</taxon>
        <taxon>Sphingomonas</taxon>
    </lineage>
</organism>
<comment type="caution">
    <text evidence="8">The sequence shown here is derived from an EMBL/GenBank/DDBJ whole genome shotgun (WGS) entry which is preliminary data.</text>
</comment>
<proteinExistence type="inferred from homology"/>
<reference evidence="9" key="1">
    <citation type="journal article" date="2019" name="Int. J. Syst. Evol. Microbiol.">
        <title>The Global Catalogue of Microorganisms (GCM) 10K type strain sequencing project: providing services to taxonomists for standard genome sequencing and annotation.</title>
        <authorList>
            <consortium name="The Broad Institute Genomics Platform"/>
            <consortium name="The Broad Institute Genome Sequencing Center for Infectious Disease"/>
            <person name="Wu L."/>
            <person name="Ma J."/>
        </authorList>
    </citation>
    <scope>NUCLEOTIDE SEQUENCE [LARGE SCALE GENOMIC DNA]</scope>
    <source>
        <strain evidence="9">CGMCC 1.10106</strain>
    </source>
</reference>
<keyword evidence="2" id="KW-0031">Aminopeptidase</keyword>
<dbReference type="CDD" id="cd05656">
    <property type="entry name" value="M42_Frv"/>
    <property type="match status" value="1"/>
</dbReference>
<keyword evidence="3" id="KW-0645">Protease</keyword>
<dbReference type="SUPFAM" id="SSF53187">
    <property type="entry name" value="Zn-dependent exopeptidases"/>
    <property type="match status" value="1"/>
</dbReference>
<evidence type="ECO:0000313" key="8">
    <source>
        <dbReference type="EMBL" id="GGA43057.1"/>
    </source>
</evidence>
<evidence type="ECO:0000256" key="1">
    <source>
        <dbReference type="ARBA" id="ARBA00006272"/>
    </source>
</evidence>
<keyword evidence="4" id="KW-0479">Metal-binding</keyword>
<keyword evidence="7" id="KW-0732">Signal</keyword>
<evidence type="ECO:0000256" key="5">
    <source>
        <dbReference type="ARBA" id="ARBA00022801"/>
    </source>
</evidence>
<dbReference type="InterPro" id="IPR051464">
    <property type="entry name" value="Peptidase_M42_aminopept"/>
</dbReference>
<feature type="chain" id="PRO_5046069701" evidence="7">
    <location>
        <begin position="23"/>
        <end position="381"/>
    </location>
</feature>
<dbReference type="InterPro" id="IPR023367">
    <property type="entry name" value="Peptidase_M42_dom2"/>
</dbReference>
<dbReference type="PANTHER" id="PTHR32481">
    <property type="entry name" value="AMINOPEPTIDASE"/>
    <property type="match status" value="1"/>
</dbReference>